<dbReference type="Gene3D" id="1.10.110.10">
    <property type="entry name" value="Plant lipid-transfer and hydrophobic proteins"/>
    <property type="match status" value="1"/>
</dbReference>
<sequence length="218" mass="22994">MSLPAFFLLLYSLTLHFATWHTFGSSQSTQWRVDLLRTANQKLPTLYKEKTNGDGAIQSWVQGLIRPEVRKVCISKGSTSTPPDSSELIARKLGIAMASSAVVSKLALAVALLSLLMVAAPDHADAAMTCGQVASLLTPCINYFVKGGALPPACCGAVRGLITASKTTADRQAVCSCFKSAAASIPGVNLGLANSIPGRCGVQFTYKISPSTDCSRIR</sequence>
<gene>
    <name evidence="4" type="ORF">HUJ06_025870</name>
</gene>
<evidence type="ECO:0000313" key="4">
    <source>
        <dbReference type="EMBL" id="DAD24406.1"/>
    </source>
</evidence>
<evidence type="ECO:0000259" key="3">
    <source>
        <dbReference type="SMART" id="SM00499"/>
    </source>
</evidence>
<keyword evidence="2" id="KW-0732">Signal</keyword>
<comment type="function">
    <text evidence="1">Plant non-specific lipid-transfer proteins transfer phospholipids as well as galactolipids across membranes. May play a role in wax or cutin deposition in the cell walls of expanding epidermal cells and certain secretory tissues.</text>
</comment>
<accession>A0A822XZI6</accession>
<dbReference type="AlphaFoldDB" id="A0A822XZI6"/>
<dbReference type="Pfam" id="PF00234">
    <property type="entry name" value="Tryp_alpha_amyl"/>
    <property type="match status" value="1"/>
</dbReference>
<dbReference type="InterPro" id="IPR036312">
    <property type="entry name" value="Bifun_inhib/LTP/seed_sf"/>
</dbReference>
<proteinExistence type="inferred from homology"/>
<feature type="signal peptide" evidence="2">
    <location>
        <begin position="1"/>
        <end position="18"/>
    </location>
</feature>
<name>A0A822XZI6_NELNU</name>
<comment type="similarity">
    <text evidence="1">Belongs to the plant LTP family.</text>
</comment>
<organism evidence="4 5">
    <name type="scientific">Nelumbo nucifera</name>
    <name type="common">Sacred lotus</name>
    <dbReference type="NCBI Taxonomy" id="4432"/>
    <lineage>
        <taxon>Eukaryota</taxon>
        <taxon>Viridiplantae</taxon>
        <taxon>Streptophyta</taxon>
        <taxon>Embryophyta</taxon>
        <taxon>Tracheophyta</taxon>
        <taxon>Spermatophyta</taxon>
        <taxon>Magnoliopsida</taxon>
        <taxon>Proteales</taxon>
        <taxon>Nelumbonaceae</taxon>
        <taxon>Nelumbo</taxon>
    </lineage>
</organism>
<dbReference type="PRINTS" id="PR00382">
    <property type="entry name" value="LIPIDTRNSFER"/>
</dbReference>
<dbReference type="CDD" id="cd01960">
    <property type="entry name" value="nsLTP1"/>
    <property type="match status" value="1"/>
</dbReference>
<comment type="caution">
    <text evidence="4">The sequence shown here is derived from an EMBL/GenBank/DDBJ whole genome shotgun (WGS) entry which is preliminary data.</text>
</comment>
<dbReference type="SUPFAM" id="SSF47699">
    <property type="entry name" value="Bifunctional inhibitor/lipid-transfer protein/seed storage 2S albumin"/>
    <property type="match status" value="1"/>
</dbReference>
<keyword evidence="1" id="KW-0446">Lipid-binding</keyword>
<dbReference type="InterPro" id="IPR016140">
    <property type="entry name" value="Bifunc_inhib/LTP/seed_store"/>
</dbReference>
<reference evidence="4 5" key="1">
    <citation type="journal article" date="2020" name="Mol. Biol. Evol.">
        <title>Distinct Expression and Methylation Patterns for Genes with Different Fates following a Single Whole-Genome Duplication in Flowering Plants.</title>
        <authorList>
            <person name="Shi T."/>
            <person name="Rahmani R.S."/>
            <person name="Gugger P.F."/>
            <person name="Wang M."/>
            <person name="Li H."/>
            <person name="Zhang Y."/>
            <person name="Li Z."/>
            <person name="Wang Q."/>
            <person name="Van de Peer Y."/>
            <person name="Marchal K."/>
            <person name="Chen J."/>
        </authorList>
    </citation>
    <scope>NUCLEOTIDE SEQUENCE [LARGE SCALE GENOMIC DNA]</scope>
    <source>
        <tissue evidence="4">Leaf</tissue>
    </source>
</reference>
<dbReference type="GO" id="GO:0008289">
    <property type="term" value="F:lipid binding"/>
    <property type="evidence" value="ECO:0007669"/>
    <property type="project" value="UniProtKB-KW"/>
</dbReference>
<dbReference type="InterPro" id="IPR000528">
    <property type="entry name" value="Plant_nsLTP"/>
</dbReference>
<feature type="domain" description="Bifunctional inhibitor/plant lipid transfer protein/seed storage helical" evidence="3">
    <location>
        <begin position="130"/>
        <end position="214"/>
    </location>
</feature>
<dbReference type="GO" id="GO:0006869">
    <property type="term" value="P:lipid transport"/>
    <property type="evidence" value="ECO:0007669"/>
    <property type="project" value="InterPro"/>
</dbReference>
<evidence type="ECO:0000256" key="1">
    <source>
        <dbReference type="RuleBase" id="RU000628"/>
    </source>
</evidence>
<keyword evidence="1" id="KW-0813">Transport</keyword>
<dbReference type="PANTHER" id="PTHR33076">
    <property type="entry name" value="NON-SPECIFIC LIPID-TRANSFER PROTEIN 2-RELATED"/>
    <property type="match status" value="1"/>
</dbReference>
<feature type="chain" id="PRO_5032581374" description="Non-specific lipid-transfer protein" evidence="2">
    <location>
        <begin position="19"/>
        <end position="218"/>
    </location>
</feature>
<protein>
    <recommendedName>
        <fullName evidence="1">Non-specific lipid-transfer protein</fullName>
    </recommendedName>
</protein>
<dbReference type="EMBL" id="DUZY01000001">
    <property type="protein sequence ID" value="DAD24406.1"/>
    <property type="molecule type" value="Genomic_DNA"/>
</dbReference>
<evidence type="ECO:0000256" key="2">
    <source>
        <dbReference type="SAM" id="SignalP"/>
    </source>
</evidence>
<evidence type="ECO:0000313" key="5">
    <source>
        <dbReference type="Proteomes" id="UP000607653"/>
    </source>
</evidence>
<keyword evidence="5" id="KW-1185">Reference proteome</keyword>
<dbReference type="Proteomes" id="UP000607653">
    <property type="component" value="Unassembled WGS sequence"/>
</dbReference>
<dbReference type="SMART" id="SM00499">
    <property type="entry name" value="AAI"/>
    <property type="match status" value="1"/>
</dbReference>